<dbReference type="Gene3D" id="1.10.10.2520">
    <property type="entry name" value="Cell wall hydrolase SleB, domain 1"/>
    <property type="match status" value="1"/>
</dbReference>
<evidence type="ECO:0000313" key="2">
    <source>
        <dbReference type="EMBL" id="MBM7615239.1"/>
    </source>
</evidence>
<feature type="domain" description="Cell wall hydrolase SleB" evidence="1">
    <location>
        <begin position="1"/>
        <end position="92"/>
    </location>
</feature>
<dbReference type="EC" id="3.5.1.28" evidence="2"/>
<dbReference type="EMBL" id="JAFBEE010000010">
    <property type="protein sequence ID" value="MBM7615239.1"/>
    <property type="molecule type" value="Genomic_DNA"/>
</dbReference>
<name>A0ABS2NQK8_9FIRM</name>
<keyword evidence="3" id="KW-1185">Reference proteome</keyword>
<dbReference type="GO" id="GO:0008745">
    <property type="term" value="F:N-acetylmuramoyl-L-alanine amidase activity"/>
    <property type="evidence" value="ECO:0007669"/>
    <property type="project" value="UniProtKB-EC"/>
</dbReference>
<keyword evidence="2" id="KW-0378">Hydrolase</keyword>
<comment type="caution">
    <text evidence="2">The sequence shown here is derived from an EMBL/GenBank/DDBJ whole genome shotgun (WGS) entry which is preliminary data.</text>
</comment>
<protein>
    <submittedName>
        <fullName evidence="2">N-acetylmuramoyl-L-alanine amidase</fullName>
        <ecNumber evidence="2">3.5.1.28</ecNumber>
    </submittedName>
</protein>
<dbReference type="Proteomes" id="UP001314796">
    <property type="component" value="Unassembled WGS sequence"/>
</dbReference>
<evidence type="ECO:0000259" key="1">
    <source>
        <dbReference type="Pfam" id="PF07486"/>
    </source>
</evidence>
<dbReference type="Gene3D" id="6.20.240.60">
    <property type="match status" value="1"/>
</dbReference>
<sequence length="94" mass="10451">MVAVGAVVLNRVRDSHFPDTIEGVINQPKQFSSVADGQFDLEPDSLSYDAAYEAIEGNDPTNGCLYFYNPNIATVAWSFQRETEIVIGNHHFTK</sequence>
<organism evidence="2 3">
    <name type="scientific">Alkaliphilus hydrothermalis</name>
    <dbReference type="NCBI Taxonomy" id="1482730"/>
    <lineage>
        <taxon>Bacteria</taxon>
        <taxon>Bacillati</taxon>
        <taxon>Bacillota</taxon>
        <taxon>Clostridia</taxon>
        <taxon>Peptostreptococcales</taxon>
        <taxon>Natronincolaceae</taxon>
        <taxon>Alkaliphilus</taxon>
    </lineage>
</organism>
<evidence type="ECO:0000313" key="3">
    <source>
        <dbReference type="Proteomes" id="UP001314796"/>
    </source>
</evidence>
<dbReference type="InterPro" id="IPR042047">
    <property type="entry name" value="SleB_dom1"/>
</dbReference>
<dbReference type="InterPro" id="IPR011105">
    <property type="entry name" value="Cell_wall_hydrolase_SleB"/>
</dbReference>
<proteinExistence type="predicted"/>
<reference evidence="2 3" key="1">
    <citation type="submission" date="2021-01" db="EMBL/GenBank/DDBJ databases">
        <title>Genomic Encyclopedia of Type Strains, Phase IV (KMG-IV): sequencing the most valuable type-strain genomes for metagenomic binning, comparative biology and taxonomic classification.</title>
        <authorList>
            <person name="Goeker M."/>
        </authorList>
    </citation>
    <scope>NUCLEOTIDE SEQUENCE [LARGE SCALE GENOMIC DNA]</scope>
    <source>
        <strain evidence="2 3">DSM 25890</strain>
    </source>
</reference>
<dbReference type="Pfam" id="PF07486">
    <property type="entry name" value="Hydrolase_2"/>
    <property type="match status" value="1"/>
</dbReference>
<gene>
    <name evidence="2" type="ORF">JOC73_001801</name>
</gene>
<accession>A0ABS2NQK8</accession>